<sequence length="154" mass="16659">MSDVSAAPAPTPLLFRLAGVRRRVVYVALYELIAMGVVTLAFMASGEAAAHAGGVAVGSSLIAVAWNLLFNALFERWEARQPVRGRSARRRAAHAIGFEGGLALLLVPFIAWWLGVSLWHALVADLALLLFFLVYTFGFTWLFDRLFGLPASAG</sequence>
<dbReference type="RefSeq" id="WP_106702050.1">
    <property type="nucleotide sequence ID" value="NZ_CP027666.1"/>
</dbReference>
<feature type="domain" description="Chlorhexidine efflux transporter" evidence="2">
    <location>
        <begin position="86"/>
        <end position="148"/>
    </location>
</feature>
<dbReference type="InterPro" id="IPR007896">
    <property type="entry name" value="BTP_bacteria"/>
</dbReference>
<feature type="transmembrane region" description="Helical" evidence="1">
    <location>
        <begin position="121"/>
        <end position="143"/>
    </location>
</feature>
<dbReference type="OrthoDB" id="1631120at2"/>
<dbReference type="EMBL" id="CP027666">
    <property type="protein sequence ID" value="AVO33487.1"/>
    <property type="molecule type" value="Genomic_DNA"/>
</dbReference>
<keyword evidence="4" id="KW-1185">Reference proteome</keyword>
<dbReference type="NCBIfam" id="NF033664">
    <property type="entry name" value="PACE_transport"/>
    <property type="match status" value="1"/>
</dbReference>
<dbReference type="KEGG" id="otk:C6570_03890"/>
<feature type="transmembrane region" description="Helical" evidence="1">
    <location>
        <begin position="95"/>
        <end position="115"/>
    </location>
</feature>
<gene>
    <name evidence="3" type="ORF">C6570_03890</name>
</gene>
<feature type="transmembrane region" description="Helical" evidence="1">
    <location>
        <begin position="50"/>
        <end position="74"/>
    </location>
</feature>
<evidence type="ECO:0000259" key="2">
    <source>
        <dbReference type="Pfam" id="PF05232"/>
    </source>
</evidence>
<keyword evidence="1" id="KW-0472">Membrane</keyword>
<accession>A0A2S0MCC8</accession>
<reference evidence="3 4" key="1">
    <citation type="submission" date="2018-03" db="EMBL/GenBank/DDBJ databases">
        <title>Genome sequencing of Ottowia sp.</title>
        <authorList>
            <person name="Kim S.-J."/>
            <person name="Heo J."/>
            <person name="Kwon S.-W."/>
        </authorList>
    </citation>
    <scope>NUCLEOTIDE SEQUENCE [LARGE SCALE GENOMIC DNA]</scope>
    <source>
        <strain evidence="3 4">KADR8-3</strain>
    </source>
</reference>
<keyword evidence="1" id="KW-1133">Transmembrane helix</keyword>
<evidence type="ECO:0000256" key="1">
    <source>
        <dbReference type="SAM" id="Phobius"/>
    </source>
</evidence>
<evidence type="ECO:0000313" key="4">
    <source>
        <dbReference type="Proteomes" id="UP000239709"/>
    </source>
</evidence>
<feature type="transmembrane region" description="Helical" evidence="1">
    <location>
        <begin position="24"/>
        <end position="44"/>
    </location>
</feature>
<organism evidence="3 4">
    <name type="scientific">Ottowia oryzae</name>
    <dbReference type="NCBI Taxonomy" id="2109914"/>
    <lineage>
        <taxon>Bacteria</taxon>
        <taxon>Pseudomonadati</taxon>
        <taxon>Pseudomonadota</taxon>
        <taxon>Betaproteobacteria</taxon>
        <taxon>Burkholderiales</taxon>
        <taxon>Comamonadaceae</taxon>
        <taxon>Ottowia</taxon>
    </lineage>
</organism>
<evidence type="ECO:0000313" key="3">
    <source>
        <dbReference type="EMBL" id="AVO33487.1"/>
    </source>
</evidence>
<dbReference type="Pfam" id="PF05232">
    <property type="entry name" value="BTP"/>
    <property type="match status" value="2"/>
</dbReference>
<dbReference type="InterPro" id="IPR058208">
    <property type="entry name" value="PACE"/>
</dbReference>
<protein>
    <recommendedName>
        <fullName evidence="2">Chlorhexidine efflux transporter domain-containing protein</fullName>
    </recommendedName>
</protein>
<dbReference type="Proteomes" id="UP000239709">
    <property type="component" value="Chromosome"/>
</dbReference>
<proteinExistence type="predicted"/>
<feature type="domain" description="Chlorhexidine efflux transporter" evidence="2">
    <location>
        <begin position="20"/>
        <end position="80"/>
    </location>
</feature>
<dbReference type="AlphaFoldDB" id="A0A2S0MCC8"/>
<name>A0A2S0MCC8_9BURK</name>
<keyword evidence="1" id="KW-0812">Transmembrane</keyword>